<feature type="compositionally biased region" description="Acidic residues" evidence="1">
    <location>
        <begin position="1007"/>
        <end position="1018"/>
    </location>
</feature>
<feature type="region of interest" description="Disordered" evidence="1">
    <location>
        <begin position="1043"/>
        <end position="1202"/>
    </location>
</feature>
<feature type="region of interest" description="Disordered" evidence="1">
    <location>
        <begin position="555"/>
        <end position="594"/>
    </location>
</feature>
<feature type="compositionally biased region" description="Acidic residues" evidence="1">
    <location>
        <begin position="464"/>
        <end position="478"/>
    </location>
</feature>
<feature type="compositionally biased region" description="Low complexity" evidence="1">
    <location>
        <begin position="1284"/>
        <end position="1296"/>
    </location>
</feature>
<evidence type="ECO:0000313" key="2">
    <source>
        <dbReference type="EMBL" id="KAI0302373.1"/>
    </source>
</evidence>
<feature type="region of interest" description="Disordered" evidence="1">
    <location>
        <begin position="1446"/>
        <end position="1614"/>
    </location>
</feature>
<dbReference type="EMBL" id="WTXG01000011">
    <property type="protein sequence ID" value="KAI0302373.1"/>
    <property type="molecule type" value="Genomic_DNA"/>
</dbReference>
<feature type="compositionally biased region" description="Basic and acidic residues" evidence="1">
    <location>
        <begin position="63"/>
        <end position="77"/>
    </location>
</feature>
<feature type="compositionally biased region" description="Low complexity" evidence="1">
    <location>
        <begin position="1415"/>
        <end position="1427"/>
    </location>
</feature>
<feature type="compositionally biased region" description="Basic residues" evidence="1">
    <location>
        <begin position="1570"/>
        <end position="1582"/>
    </location>
</feature>
<feature type="region of interest" description="Disordered" evidence="1">
    <location>
        <begin position="433"/>
        <end position="516"/>
    </location>
</feature>
<feature type="compositionally biased region" description="Pro residues" evidence="1">
    <location>
        <begin position="579"/>
        <end position="589"/>
    </location>
</feature>
<feature type="compositionally biased region" description="Low complexity" evidence="1">
    <location>
        <begin position="1451"/>
        <end position="1466"/>
    </location>
</feature>
<feature type="region of interest" description="Disordered" evidence="1">
    <location>
        <begin position="1"/>
        <end position="36"/>
    </location>
</feature>
<dbReference type="Proteomes" id="UP001203297">
    <property type="component" value="Unassembled WGS sequence"/>
</dbReference>
<feature type="compositionally biased region" description="Polar residues" evidence="1">
    <location>
        <begin position="1161"/>
        <end position="1172"/>
    </location>
</feature>
<protein>
    <submittedName>
        <fullName evidence="2">Uncharacterized protein</fullName>
    </submittedName>
</protein>
<feature type="region of interest" description="Disordered" evidence="1">
    <location>
        <begin position="120"/>
        <end position="371"/>
    </location>
</feature>
<feature type="region of interest" description="Disordered" evidence="1">
    <location>
        <begin position="1401"/>
        <end position="1433"/>
    </location>
</feature>
<feature type="region of interest" description="Disordered" evidence="1">
    <location>
        <begin position="994"/>
        <end position="1029"/>
    </location>
</feature>
<feature type="compositionally biased region" description="Polar residues" evidence="1">
    <location>
        <begin position="91"/>
        <end position="100"/>
    </location>
</feature>
<sequence length="1614" mass="172772">MKDVWNIQSYSVSPHSTPTTKPASTRASLRPPIFNPYDRFTQPEFDTWIGDITTALRRALHHEAEPEIRSSSRHSIDLKTIPDGIGGSYITERQTQQPASTEAHGDESYFEDSFAQIASRKAKGKARDPREGPGLGLKDQPIELLTDSEEEEVIDSIEEDAVLLENPVDSAREGSSSESGYASSDSDEREETDPAQPGTSIHHAFSFLSSEDSVHDQEVAESSDVNTCDIGDEEDMQFLEDANVLHEDEVDGSEGFSTQEGRDSKVDPEDDFPIPSQSEASFDVELEDPWDGPRTFAEDYYSGGDHLAPGLTPNHLTPAPHSPAPLLTPNLPIVSATGKVENRPSTSPNVLSASLSPNRQGSMDSDEIKESPQRGIASALSVNSQQSVVEVATKSYYDHVEVADITMRAVGITECEVIEGTKDVDVLEARPRRKENPTPYPKRFDLGTVGQNPNQEHDIICDSPSDDEHTDADGEEEGGTFLGIIPLGTSDLEVGDDWGSAHERMDASDTSAEEDELQDVVPSQGMDDITEIEGSQSLLAVNDDGLNSSKAAQADLPTPRIAPSFHLTDADNFGDLPVSSPPSETPSPAPDGHTEAYKFQQHSIDRLFADLERQVFEEHSQASKPSALLTRESESESAKTWASQELESILSGDLIAADNETPVSKIALREEVASQETPYSAHHLGYVVEESKLEADILLPSDDIDDAHSIPPLDLEEVVETIQQYEVEEPKADRRFSEELDTMAEAASSEDSSVVPQSIISSPDRIATSTVLKLVAYSAPATGGQSHSSGASPRGASQTDFAMAVPTIPAPIVADPSVPDPVPGDSYPTSPAIIDSYDDSSLSIVPLSVLKAFNLDASPMNSETSGLFTPAQRSDGGTPALLEDETIEAMSMLDNNGSRGIMTTPGLQSTGDASSSVERSIVVEGDGGRAEIGGPMRADNQNLAISAAETGDDIASMPRGRSAEPASSQSPPLTGTIPGILLKDTSERLDVLAASGERSQGTPSIMESDEDADGEADPDYSPIEGDAEVIDLNGARQPVWEGEATLSKVGKGTSTAESTPKPEIPPTSISVQKEELLIVGPEASGLPDSTSATTQDRSPCGGGDAKDMEELPTSAQSYANPNNVGELPTQALKRKRTDPISRSTRSKSGVSGKRVAKKARISSSRETATSKEAGSERVDAGVDGDSADDGASESASVSSSASAVYRLLRPLSRAGSVVSSGSGDVSWGSPTSGLSRMMPLVHPHGLLHHHHGWPAPPPPPPPLALSTPFASPRKASRSEKAKTKSPTSFSEPSTPSLKSTLSVNTPVTRSNCRFHKISLPRGDNGLRAYFVVPGCALGDGELMEREDIKDEGFSTHEDHKRMLPNVETLDLNQYLVGVLRKLVGVDLLREQQEIFYLPSEEERPRKRRQAGAVESLRQLQRQSISSRGPLAREHSPWPLEALQVHATPPRSASGSVASVSVQEGSATHTGDGDSVLSDLNDGDDLNKETPAKRPKSSAVMGPPLVKASVDGPFDISAAPEHTGLAGKDPLKSNQPRVTRRSKRRGLGFDAVAYKPSEDENEDEEVEETRRKRSTTRKATKRSRTMEETTANPPRSKRTRLSRSVSVADGGAVDC</sequence>
<feature type="compositionally biased region" description="Polar residues" evidence="1">
    <location>
        <begin position="1113"/>
        <end position="1123"/>
    </location>
</feature>
<evidence type="ECO:0000313" key="3">
    <source>
        <dbReference type="Proteomes" id="UP001203297"/>
    </source>
</evidence>
<keyword evidence="3" id="KW-1185">Reference proteome</keyword>
<feature type="compositionally biased region" description="Low complexity" evidence="1">
    <location>
        <begin position="1192"/>
        <end position="1202"/>
    </location>
</feature>
<feature type="region of interest" description="Disordered" evidence="1">
    <location>
        <begin position="1251"/>
        <end position="1302"/>
    </location>
</feature>
<feature type="region of interest" description="Disordered" evidence="1">
    <location>
        <begin position="63"/>
        <end position="108"/>
    </location>
</feature>
<feature type="compositionally biased region" description="Acidic residues" evidence="1">
    <location>
        <begin position="146"/>
        <end position="162"/>
    </location>
</feature>
<feature type="compositionally biased region" description="Low complexity" evidence="1">
    <location>
        <begin position="173"/>
        <end position="184"/>
    </location>
</feature>
<reference evidence="2" key="1">
    <citation type="journal article" date="2022" name="New Phytol.">
        <title>Evolutionary transition to the ectomycorrhizal habit in the genomes of a hyperdiverse lineage of mushroom-forming fungi.</title>
        <authorList>
            <person name="Looney B."/>
            <person name="Miyauchi S."/>
            <person name="Morin E."/>
            <person name="Drula E."/>
            <person name="Courty P.E."/>
            <person name="Kohler A."/>
            <person name="Kuo A."/>
            <person name="LaButti K."/>
            <person name="Pangilinan J."/>
            <person name="Lipzen A."/>
            <person name="Riley R."/>
            <person name="Andreopoulos W."/>
            <person name="He G."/>
            <person name="Johnson J."/>
            <person name="Nolan M."/>
            <person name="Tritt A."/>
            <person name="Barry K.W."/>
            <person name="Grigoriev I.V."/>
            <person name="Nagy L.G."/>
            <person name="Hibbett D."/>
            <person name="Henrissat B."/>
            <person name="Matheny P.B."/>
            <person name="Labbe J."/>
            <person name="Martin F.M."/>
        </authorList>
    </citation>
    <scope>NUCLEOTIDE SEQUENCE</scope>
    <source>
        <strain evidence="2">BPL690</strain>
    </source>
</reference>
<feature type="compositionally biased region" description="Polar residues" evidence="1">
    <location>
        <begin position="1140"/>
        <end position="1149"/>
    </location>
</feature>
<gene>
    <name evidence="2" type="ORF">B0F90DRAFT_1925123</name>
</gene>
<feature type="compositionally biased region" description="Pro residues" evidence="1">
    <location>
        <begin position="1254"/>
        <end position="1263"/>
    </location>
</feature>
<feature type="compositionally biased region" description="Polar residues" evidence="1">
    <location>
        <begin position="1"/>
        <end position="27"/>
    </location>
</feature>
<organism evidence="2 3">
    <name type="scientific">Multifurca ochricompacta</name>
    <dbReference type="NCBI Taxonomy" id="376703"/>
    <lineage>
        <taxon>Eukaryota</taxon>
        <taxon>Fungi</taxon>
        <taxon>Dikarya</taxon>
        <taxon>Basidiomycota</taxon>
        <taxon>Agaricomycotina</taxon>
        <taxon>Agaricomycetes</taxon>
        <taxon>Russulales</taxon>
        <taxon>Russulaceae</taxon>
        <taxon>Multifurca</taxon>
    </lineage>
</organism>
<evidence type="ECO:0000256" key="1">
    <source>
        <dbReference type="SAM" id="MobiDB-lite"/>
    </source>
</evidence>
<name>A0AAD4M527_9AGAM</name>
<feature type="compositionally biased region" description="Polar residues" evidence="1">
    <location>
        <begin position="1087"/>
        <end position="1097"/>
    </location>
</feature>
<feature type="region of interest" description="Disordered" evidence="1">
    <location>
        <begin position="953"/>
        <end position="979"/>
    </location>
</feature>
<proteinExistence type="predicted"/>
<comment type="caution">
    <text evidence="2">The sequence shown here is derived from an EMBL/GenBank/DDBJ whole genome shotgun (WGS) entry which is preliminary data.</text>
</comment>
<feature type="compositionally biased region" description="Polar residues" evidence="1">
    <location>
        <begin position="343"/>
        <end position="363"/>
    </location>
</feature>
<accession>A0AAD4M527</accession>